<dbReference type="SUPFAM" id="SSF47794">
    <property type="entry name" value="Rad51 N-terminal domain-like"/>
    <property type="match status" value="1"/>
</dbReference>
<dbReference type="Gene3D" id="1.10.10.60">
    <property type="entry name" value="Homeodomain-like"/>
    <property type="match status" value="1"/>
</dbReference>
<dbReference type="Pfam" id="PF14520">
    <property type="entry name" value="HHH_5"/>
    <property type="match status" value="1"/>
</dbReference>
<dbReference type="GO" id="GO:0000166">
    <property type="term" value="F:nucleotide binding"/>
    <property type="evidence" value="ECO:0007669"/>
    <property type="project" value="InterPro"/>
</dbReference>
<evidence type="ECO:0000313" key="1">
    <source>
        <dbReference type="EMBL" id="AGN33796.1"/>
    </source>
</evidence>
<sequence>MSDPDDIRDLTNVGERRAEQLRDAGFESAADVRAADLEDLTAIERIGESVAEGIQNDEPRQGAATNKKVEKFDEVRDELLKHAAQPKTKKGVARDVGIARETLYKYLDEHEGFASEFRKARGVAERRLIERGLEDDPDVDTQFVKFLLERSYDYTKEERHKIDADVEHSGDIGWRDYIEAAQE</sequence>
<protein>
    <recommendedName>
        <fullName evidence="3">Helix-hairpin-helix domain-containing protein</fullName>
    </recommendedName>
</protein>
<dbReference type="Proteomes" id="UP000202528">
    <property type="component" value="Segment"/>
</dbReference>
<name>R9TMJ4_9CAUD</name>
<dbReference type="GeneID" id="16045709"/>
<keyword evidence="2" id="KW-1185">Reference proteome</keyword>
<dbReference type="EMBL" id="HQ332141">
    <property type="protein sequence ID" value="AGN33796.1"/>
    <property type="molecule type" value="Genomic_DNA"/>
</dbReference>
<dbReference type="InterPro" id="IPR010995">
    <property type="entry name" value="DNA_repair_Rad51/TF_NusA_a-hlx"/>
</dbReference>
<evidence type="ECO:0000313" key="2">
    <source>
        <dbReference type="Proteomes" id="UP000202528"/>
    </source>
</evidence>
<evidence type="ECO:0008006" key="3">
    <source>
        <dbReference type="Google" id="ProtNLM"/>
    </source>
</evidence>
<organism evidence="1 2">
    <name type="scientific">Halorubrum virus CGphi46</name>
    <dbReference type="NCBI Taxonomy" id="754066"/>
    <lineage>
        <taxon>Viruses</taxon>
        <taxon>Duplodnaviria</taxon>
        <taxon>Heunggongvirae</taxon>
        <taxon>Uroviricota</taxon>
        <taxon>Caudoviricetes</taxon>
        <taxon>Kirjokansivirales</taxon>
        <taxon>Graaviviridae</taxon>
        <taxon>Seejivirus</taxon>
        <taxon>Seejivirus salhabitans</taxon>
    </lineage>
</organism>
<reference evidence="1 2" key="1">
    <citation type="submission" date="2010-09" db="EMBL/GenBank/DDBJ databases">
        <title>The Genome Sequence of Halorubrum phage CGphi46.</title>
        <authorList>
            <consortium name="The Broad Institute Genome Sequencing Platform"/>
            <person name="Henn M.R."/>
            <person name="Dillon J."/>
            <person name="Levin J."/>
            <person name="Malboeuf C."/>
            <person name="Casali M."/>
            <person name="Russ C."/>
            <person name="Lennon N."/>
            <person name="Chapman S.B."/>
            <person name="Erlich R."/>
            <person name="Young S.K."/>
            <person name="Yandava C."/>
            <person name="Zeng Q."/>
            <person name="Fitzgerald M.F."/>
            <person name="Alvarado L."/>
            <person name="Anderson S."/>
            <person name="Berlin A."/>
            <person name="Chen Z."/>
            <person name="Freedman E."/>
            <person name="Gellesch M."/>
            <person name="Goldberg J."/>
            <person name="Green L."/>
            <person name="Griggs A."/>
            <person name="Gujja S."/>
            <person name="Heilman E."/>
            <person name="Heiman D."/>
            <person name="Hollinger A."/>
            <person name="Howarth C."/>
            <person name="Larson L."/>
            <person name="Mehta T."/>
            <person name="Neiman D."/>
            <person name="Pearson M."/>
            <person name="Roberts A."/>
            <person name="Ryan E."/>
            <person name="Saif S."/>
            <person name="Shea T."/>
            <person name="Shenoy N."/>
            <person name="Sisk P."/>
            <person name="Stolte C."/>
            <person name="Sykes S."/>
            <person name="White J."/>
            <person name="Haas B."/>
            <person name="Nusbaum C."/>
            <person name="Birren B."/>
        </authorList>
    </citation>
    <scope>NUCLEOTIDE SEQUENCE [LARGE SCALE GENOMIC DNA]</scope>
    <source>
        <strain evidence="1 2">CGphi46</strain>
    </source>
</reference>
<gene>
    <name evidence="1" type="ORF">HALG_00008</name>
</gene>
<dbReference type="RefSeq" id="YP_008126543.1">
    <property type="nucleotide sequence ID" value="NC_021537.1"/>
</dbReference>
<dbReference type="Gene3D" id="1.10.150.20">
    <property type="entry name" value="5' to 3' exonuclease, C-terminal subdomain"/>
    <property type="match status" value="1"/>
</dbReference>
<dbReference type="KEGG" id="vg:16045709"/>
<accession>R9TMJ4</accession>
<proteinExistence type="predicted"/>